<feature type="compositionally biased region" description="Basic and acidic residues" evidence="7">
    <location>
        <begin position="213"/>
        <end position="225"/>
    </location>
</feature>
<feature type="region of interest" description="Disordered" evidence="7">
    <location>
        <begin position="196"/>
        <end position="279"/>
    </location>
</feature>
<keyword evidence="6" id="KW-0539">Nucleus</keyword>
<feature type="compositionally biased region" description="Gly residues" evidence="7">
    <location>
        <begin position="849"/>
        <end position="860"/>
    </location>
</feature>
<dbReference type="OrthoDB" id="1684416at2759"/>
<feature type="compositionally biased region" description="Pro residues" evidence="7">
    <location>
        <begin position="477"/>
        <end position="489"/>
    </location>
</feature>
<evidence type="ECO:0000313" key="11">
    <source>
        <dbReference type="Proteomes" id="UP000041254"/>
    </source>
</evidence>
<feature type="region of interest" description="Disordered" evidence="7">
    <location>
        <begin position="361"/>
        <end position="531"/>
    </location>
</feature>
<feature type="compositionally biased region" description="Gly residues" evidence="7">
    <location>
        <begin position="724"/>
        <end position="737"/>
    </location>
</feature>
<reference evidence="10 11" key="1">
    <citation type="submission" date="2014-11" db="EMBL/GenBank/DDBJ databases">
        <authorList>
            <person name="Zhu J."/>
            <person name="Qi W."/>
            <person name="Song R."/>
        </authorList>
    </citation>
    <scope>NUCLEOTIDE SEQUENCE [LARGE SCALE GENOMIC DNA]</scope>
</reference>
<evidence type="ECO:0000256" key="1">
    <source>
        <dbReference type="ARBA" id="ARBA00004123"/>
    </source>
</evidence>
<feature type="region of interest" description="Disordered" evidence="7">
    <location>
        <begin position="552"/>
        <end position="589"/>
    </location>
</feature>
<dbReference type="GO" id="GO:0060236">
    <property type="term" value="P:regulation of mitotic spindle organization"/>
    <property type="evidence" value="ECO:0007669"/>
    <property type="project" value="InterPro"/>
</dbReference>
<proteinExistence type="inferred from homology"/>
<feature type="compositionally biased region" description="Basic and acidic residues" evidence="7">
    <location>
        <begin position="16"/>
        <end position="36"/>
    </location>
</feature>
<dbReference type="InParanoid" id="A0A0G4GKM9"/>
<keyword evidence="5" id="KW-0206">Cytoskeleton</keyword>
<evidence type="ECO:0000259" key="9">
    <source>
        <dbReference type="Pfam" id="PF12214"/>
    </source>
</evidence>
<dbReference type="AlphaFoldDB" id="A0A0G4GKM9"/>
<dbReference type="InterPro" id="IPR009675">
    <property type="entry name" value="TPX2_fam"/>
</dbReference>
<feature type="domain" description="TPX2 central" evidence="9">
    <location>
        <begin position="605"/>
        <end position="713"/>
    </location>
</feature>
<feature type="compositionally biased region" description="Acidic residues" evidence="7">
    <location>
        <begin position="125"/>
        <end position="134"/>
    </location>
</feature>
<feature type="region of interest" description="Disordered" evidence="7">
    <location>
        <begin position="631"/>
        <end position="751"/>
    </location>
</feature>
<evidence type="ECO:0000256" key="7">
    <source>
        <dbReference type="SAM" id="MobiDB-lite"/>
    </source>
</evidence>
<name>A0A0G4GKM9_VITBC</name>
<feature type="compositionally biased region" description="Basic and acidic residues" evidence="7">
    <location>
        <begin position="138"/>
        <end position="149"/>
    </location>
</feature>
<dbReference type="GO" id="GO:0005874">
    <property type="term" value="C:microtubule"/>
    <property type="evidence" value="ECO:0007669"/>
    <property type="project" value="InterPro"/>
</dbReference>
<organism evidence="10 11">
    <name type="scientific">Vitrella brassicaformis (strain CCMP3155)</name>
    <dbReference type="NCBI Taxonomy" id="1169540"/>
    <lineage>
        <taxon>Eukaryota</taxon>
        <taxon>Sar</taxon>
        <taxon>Alveolata</taxon>
        <taxon>Colpodellida</taxon>
        <taxon>Vitrellaceae</taxon>
        <taxon>Vitrella</taxon>
    </lineage>
</organism>
<dbReference type="Pfam" id="PF12214">
    <property type="entry name" value="TPX2_importin"/>
    <property type="match status" value="3"/>
</dbReference>
<sequence>MEKNTEEEAPQPSAKVRTDGEDRPSNTTAEEDHANGDDDAPLPSVEPKCPVQESPADATPPADHEQPAPPAADVKQPSAPPGDAPEADLARQSGEEASQSAGQGVEAAHQAGEAAPSPASAPATAEEEEEEEEVTTTGEEKKEQKDYHQDQSGSKRSMEDGLTVEAADGAVLKALRQEEPLPLYLVGSEAWETRAAAAQDLDDHDAEGGTGDAKTDHADHDKHDTASLPAALPHHRKLTNPHSPRFATSARLRGTSEESRELQEQREIHKGRTEAARLRQLNEKSLPRVLAGVGGQAMKRSVKPLTMPQEFALSTDVRLGPYQPSPSHADRHRKAATHYTGKPTPAVPFRFATEMRVREMEGAGGGGEGVGGGVGADGRHTPLADTLREFERSLRGEEAKGEGARGERGKGGGVAGGGKLTCPQPFNLHTEQLPPKPPRFVSREEQEADEMAKMPPFRARPLNPKVLRADRPLGVPHVPPPQLTDPVTPPLAAFKHKKEGSRMDEGVGGDSKEGVGGGGGDGGAGGQEGEELAAHFKARPLNKKMLERPLFEPKVGSRDLTNPQSPPLATKGRAKPIAQSEVDHGSDREHVSVASGAGVGVGKPTVPRAFQLATEQRGQHYRHEFEVRVAHEEQEHAERRKVKANPVPTNILKKGGSSLRSASVDRRPLTAPKPFDLSSEHRHEYARREFQKQVDAQERKKREQASFKARPYIPKPPPAANSHGVGGGGGGGAGGDKGLSKSRSIHLTETLPFNLAVDSRNAKWREMEARRAAKEAAAEAERKKKQSEEAQRLREERAALRAEAVPKAKPAPVFHPPPPVRRSDKPLTVPQAPKFHTGARTSTHRHDSGAGGGDKGGAGT</sequence>
<feature type="compositionally biased region" description="Basic and acidic residues" evidence="7">
    <location>
        <begin position="678"/>
        <end position="705"/>
    </location>
</feature>
<feature type="compositionally biased region" description="Basic and acidic residues" evidence="7">
    <location>
        <begin position="500"/>
        <end position="513"/>
    </location>
</feature>
<comment type="similarity">
    <text evidence="3">Belongs to the TPX2 family.</text>
</comment>
<feature type="compositionally biased region" description="Gly residues" evidence="7">
    <location>
        <begin position="514"/>
        <end position="527"/>
    </location>
</feature>
<feature type="compositionally biased region" description="Low complexity" evidence="7">
    <location>
        <begin position="111"/>
        <end position="124"/>
    </location>
</feature>
<dbReference type="VEuPathDB" id="CryptoDB:Vbra_18148"/>
<dbReference type="Pfam" id="PF06886">
    <property type="entry name" value="TPX2"/>
    <property type="match status" value="1"/>
</dbReference>
<feature type="region of interest" description="Disordered" evidence="7">
    <location>
        <begin position="320"/>
        <end position="346"/>
    </location>
</feature>
<feature type="domain" description="TPX2 central" evidence="9">
    <location>
        <begin position="419"/>
        <end position="547"/>
    </location>
</feature>
<feature type="compositionally biased region" description="Basic and acidic residues" evidence="7">
    <location>
        <begin position="377"/>
        <end position="410"/>
    </location>
</feature>
<feature type="compositionally biased region" description="Basic and acidic residues" evidence="7">
    <location>
        <begin position="254"/>
        <end position="279"/>
    </location>
</feature>
<accession>A0A0G4GKM9</accession>
<feature type="compositionally biased region" description="Gly residues" evidence="7">
    <location>
        <begin position="362"/>
        <end position="376"/>
    </location>
</feature>
<feature type="domain" description="TPX2 central" evidence="9">
    <location>
        <begin position="237"/>
        <end position="344"/>
    </location>
</feature>
<evidence type="ECO:0008006" key="12">
    <source>
        <dbReference type="Google" id="ProtNLM"/>
    </source>
</evidence>
<dbReference type="OMA" id="NADEWFN"/>
<dbReference type="PANTHER" id="PTHR14326:SF44">
    <property type="entry name" value="TARGETING PROTEIN FOR XKLP2"/>
    <property type="match status" value="1"/>
</dbReference>
<keyword evidence="11" id="KW-1185">Reference proteome</keyword>
<dbReference type="PANTHER" id="PTHR14326">
    <property type="entry name" value="TARGETING PROTEIN FOR XKLP2"/>
    <property type="match status" value="1"/>
</dbReference>
<evidence type="ECO:0000256" key="4">
    <source>
        <dbReference type="ARBA" id="ARBA00022490"/>
    </source>
</evidence>
<evidence type="ECO:0000313" key="10">
    <source>
        <dbReference type="EMBL" id="CEM30576.1"/>
    </source>
</evidence>
<dbReference type="InterPro" id="IPR027330">
    <property type="entry name" value="TPX2_central_dom"/>
</dbReference>
<evidence type="ECO:0000259" key="8">
    <source>
        <dbReference type="Pfam" id="PF06886"/>
    </source>
</evidence>
<dbReference type="InterPro" id="IPR027329">
    <property type="entry name" value="TPX2_C"/>
</dbReference>
<keyword evidence="4" id="KW-0963">Cytoplasm</keyword>
<evidence type="ECO:0000256" key="6">
    <source>
        <dbReference type="ARBA" id="ARBA00023242"/>
    </source>
</evidence>
<feature type="domain" description="TPX2 C-terminal" evidence="8">
    <location>
        <begin position="753"/>
        <end position="828"/>
    </location>
</feature>
<evidence type="ECO:0000256" key="3">
    <source>
        <dbReference type="ARBA" id="ARBA00005885"/>
    </source>
</evidence>
<comment type="subcellular location">
    <subcellularLocation>
        <location evidence="2">Cytoplasm</location>
        <location evidence="2">Cytoskeleton</location>
        <location evidence="2">Spindle</location>
    </subcellularLocation>
    <subcellularLocation>
        <location evidence="1">Nucleus</location>
    </subcellularLocation>
</comment>
<protein>
    <recommendedName>
        <fullName evidence="12">TPX2 C-terminal domain-containing protein</fullName>
    </recommendedName>
</protein>
<feature type="region of interest" description="Disordered" evidence="7">
    <location>
        <begin position="766"/>
        <end position="860"/>
    </location>
</feature>
<feature type="region of interest" description="Disordered" evidence="7">
    <location>
        <begin position="1"/>
        <end position="162"/>
    </location>
</feature>
<gene>
    <name evidence="10" type="ORF">Vbra_18148</name>
</gene>
<dbReference type="STRING" id="1169540.A0A0G4GKM9"/>
<dbReference type="EMBL" id="CDMY01000698">
    <property type="protein sequence ID" value="CEM30576.1"/>
    <property type="molecule type" value="Genomic_DNA"/>
</dbReference>
<evidence type="ECO:0000256" key="2">
    <source>
        <dbReference type="ARBA" id="ARBA00004186"/>
    </source>
</evidence>
<feature type="compositionally biased region" description="Basic and acidic residues" evidence="7">
    <location>
        <begin position="766"/>
        <end position="806"/>
    </location>
</feature>
<dbReference type="GO" id="GO:0005634">
    <property type="term" value="C:nucleus"/>
    <property type="evidence" value="ECO:0007669"/>
    <property type="project" value="UniProtKB-SubCell"/>
</dbReference>
<dbReference type="Proteomes" id="UP000041254">
    <property type="component" value="Unassembled WGS sequence"/>
</dbReference>
<evidence type="ECO:0000256" key="5">
    <source>
        <dbReference type="ARBA" id="ARBA00023212"/>
    </source>
</evidence>
<dbReference type="GO" id="GO:0005819">
    <property type="term" value="C:spindle"/>
    <property type="evidence" value="ECO:0007669"/>
    <property type="project" value="UniProtKB-SubCell"/>
</dbReference>